<reference evidence="1" key="1">
    <citation type="submission" date="2021-04" db="EMBL/GenBank/DDBJ databases">
        <title>Genome based classification of Actinospica acidithermotolerans sp. nov., an actinobacterium isolated from an Indonesian hot spring.</title>
        <authorList>
            <person name="Kusuma A.B."/>
            <person name="Putra K.E."/>
            <person name="Nafisah S."/>
            <person name="Loh J."/>
            <person name="Nouioui I."/>
            <person name="Goodfellow M."/>
        </authorList>
    </citation>
    <scope>NUCLEOTIDE SEQUENCE</scope>
    <source>
        <strain evidence="1">DSM 45618</strain>
    </source>
</reference>
<sequence length="105" mass="11452">MKDPAIDLVKLNSRLPVGERNGLDALGAQVASHPTGKFALILMCDAVELTTKVDTNQRIAKLRILRVEALGRKDFAAGQQTLPEHIEVELTEAFRLDDSDGGDLE</sequence>
<organism evidence="1 2">
    <name type="scientific">Actinocrinis puniceicyclus</name>
    <dbReference type="NCBI Taxonomy" id="977794"/>
    <lineage>
        <taxon>Bacteria</taxon>
        <taxon>Bacillati</taxon>
        <taxon>Actinomycetota</taxon>
        <taxon>Actinomycetes</taxon>
        <taxon>Catenulisporales</taxon>
        <taxon>Actinospicaceae</taxon>
        <taxon>Actinocrinis</taxon>
    </lineage>
</organism>
<evidence type="ECO:0000313" key="2">
    <source>
        <dbReference type="Proteomes" id="UP000677913"/>
    </source>
</evidence>
<dbReference type="AlphaFoldDB" id="A0A8J7WKM4"/>
<dbReference type="Proteomes" id="UP000677913">
    <property type="component" value="Unassembled WGS sequence"/>
</dbReference>
<protein>
    <submittedName>
        <fullName evidence="1">Uncharacterized protein</fullName>
    </submittedName>
</protein>
<gene>
    <name evidence="1" type="ORF">KGA66_06120</name>
</gene>
<accession>A0A8J7WKM4</accession>
<dbReference type="EMBL" id="JAGSXH010000013">
    <property type="protein sequence ID" value="MBS2962615.1"/>
    <property type="molecule type" value="Genomic_DNA"/>
</dbReference>
<name>A0A8J7WKM4_9ACTN</name>
<keyword evidence="2" id="KW-1185">Reference proteome</keyword>
<evidence type="ECO:0000313" key="1">
    <source>
        <dbReference type="EMBL" id="MBS2962615.1"/>
    </source>
</evidence>
<comment type="caution">
    <text evidence="1">The sequence shown here is derived from an EMBL/GenBank/DDBJ whole genome shotgun (WGS) entry which is preliminary data.</text>
</comment>
<proteinExistence type="predicted"/>
<dbReference type="RefSeq" id="WP_211465466.1">
    <property type="nucleotide sequence ID" value="NZ_JAGSXH010000013.1"/>
</dbReference>